<keyword evidence="9" id="KW-0028">Amino-acid biosynthesis</keyword>
<dbReference type="InterPro" id="IPR015422">
    <property type="entry name" value="PyrdxlP-dep_Trfase_small"/>
</dbReference>
<reference evidence="12 13" key="3">
    <citation type="journal article" date="2019" name="Int. J. Syst. Evol. Microbiol.">
        <title>Anaerobacillus isosaccharinicus sp. nov., an alkaliphilic bacterium which degrades isosaccharinic acid.</title>
        <authorList>
            <person name="Bassil N.M."/>
            <person name="Lloyd J.R."/>
        </authorList>
    </citation>
    <scope>NUCLEOTIDE SEQUENCE [LARGE SCALE GENOMIC DNA]</scope>
    <source>
        <strain evidence="12 13">NB2006</strain>
    </source>
</reference>
<dbReference type="NCBIfam" id="TIGR01141">
    <property type="entry name" value="hisC"/>
    <property type="match status" value="1"/>
</dbReference>
<dbReference type="OrthoDB" id="9813612at2"/>
<comment type="catalytic activity">
    <reaction evidence="8 9">
        <text>L-histidinol phosphate + 2-oxoglutarate = 3-(imidazol-4-yl)-2-oxopropyl phosphate + L-glutamate</text>
        <dbReference type="Rhea" id="RHEA:23744"/>
        <dbReference type="ChEBI" id="CHEBI:16810"/>
        <dbReference type="ChEBI" id="CHEBI:29985"/>
        <dbReference type="ChEBI" id="CHEBI:57766"/>
        <dbReference type="ChEBI" id="CHEBI:57980"/>
        <dbReference type="EC" id="2.6.1.9"/>
    </reaction>
</comment>
<dbReference type="SUPFAM" id="SSF53383">
    <property type="entry name" value="PLP-dependent transferases"/>
    <property type="match status" value="1"/>
</dbReference>
<reference evidence="12 13" key="2">
    <citation type="journal article" date="2017" name="Genome Announc.">
        <title>Draft Genome Sequences of Four Alkaliphilic Bacteria Belonging to the Anaerobacillus Genus.</title>
        <authorList>
            <person name="Bassil N.M."/>
            <person name="Lloyd J.R."/>
        </authorList>
    </citation>
    <scope>NUCLEOTIDE SEQUENCE [LARGE SCALE GENOMIC DNA]</scope>
    <source>
        <strain evidence="12 13">NB2006</strain>
    </source>
</reference>
<dbReference type="Pfam" id="PF00155">
    <property type="entry name" value="Aminotran_1_2"/>
    <property type="match status" value="1"/>
</dbReference>
<reference evidence="11 13" key="1">
    <citation type="submission" date="2016-10" db="EMBL/GenBank/DDBJ databases">
        <title>Draft genome sequences of four alkaliphilic bacteria belonging to the Anaerobacillus genus.</title>
        <authorList>
            <person name="Bassil N.M."/>
            <person name="Lloyd J.R."/>
        </authorList>
    </citation>
    <scope>NUCLEOTIDE SEQUENCE [LARGE SCALE GENOMIC DNA]</scope>
    <source>
        <strain evidence="11 13">NB2006</strain>
    </source>
</reference>
<dbReference type="EC" id="2.6.1.9" evidence="9"/>
<evidence type="ECO:0000256" key="3">
    <source>
        <dbReference type="ARBA" id="ARBA00011738"/>
    </source>
</evidence>
<dbReference type="Gene3D" id="3.40.640.10">
    <property type="entry name" value="Type I PLP-dependent aspartate aminotransferase-like (Major domain)"/>
    <property type="match status" value="1"/>
</dbReference>
<keyword evidence="4 9" id="KW-0032">Aminotransferase</keyword>
<keyword evidence="5 9" id="KW-0808">Transferase</keyword>
<dbReference type="GO" id="GO:0030170">
    <property type="term" value="F:pyridoxal phosphate binding"/>
    <property type="evidence" value="ECO:0007669"/>
    <property type="project" value="InterPro"/>
</dbReference>
<dbReference type="InterPro" id="IPR050106">
    <property type="entry name" value="HistidinolP_aminotransfase"/>
</dbReference>
<proteinExistence type="inferred from homology"/>
<dbReference type="GO" id="GO:0004400">
    <property type="term" value="F:histidinol-phosphate transaminase activity"/>
    <property type="evidence" value="ECO:0007669"/>
    <property type="project" value="UniProtKB-UniRule"/>
</dbReference>
<reference evidence="12" key="4">
    <citation type="submission" date="2020-10" db="EMBL/GenBank/DDBJ databases">
        <authorList>
            <person name="Bassil N.M."/>
            <person name="Lloyd J.R."/>
        </authorList>
    </citation>
    <scope>NUCLEOTIDE SEQUENCE</scope>
    <source>
        <strain evidence="12">NB2006</strain>
    </source>
</reference>
<evidence type="ECO:0000256" key="5">
    <source>
        <dbReference type="ARBA" id="ARBA00022679"/>
    </source>
</evidence>
<comment type="subunit">
    <text evidence="3 9">Homodimer.</text>
</comment>
<dbReference type="EMBL" id="LQXD01000202">
    <property type="protein sequence ID" value="OIJ04252.1"/>
    <property type="molecule type" value="Genomic_DNA"/>
</dbReference>
<accession>A0A1S2KVM8</accession>
<dbReference type="InterPro" id="IPR015421">
    <property type="entry name" value="PyrdxlP-dep_Trfase_major"/>
</dbReference>
<evidence type="ECO:0000256" key="9">
    <source>
        <dbReference type="HAMAP-Rule" id="MF_01023"/>
    </source>
</evidence>
<dbReference type="KEGG" id="aia:AWH56_024835"/>
<evidence type="ECO:0000256" key="1">
    <source>
        <dbReference type="ARBA" id="ARBA00001933"/>
    </source>
</evidence>
<evidence type="ECO:0000256" key="4">
    <source>
        <dbReference type="ARBA" id="ARBA00022576"/>
    </source>
</evidence>
<dbReference type="RefSeq" id="WP_071319387.1">
    <property type="nucleotide sequence ID" value="NZ_CP063356.2"/>
</dbReference>
<evidence type="ECO:0000313" key="11">
    <source>
        <dbReference type="EMBL" id="OIJ04252.1"/>
    </source>
</evidence>
<dbReference type="InterPro" id="IPR005861">
    <property type="entry name" value="HisP_aminotrans"/>
</dbReference>
<evidence type="ECO:0000313" key="12">
    <source>
        <dbReference type="EMBL" id="QOY38762.1"/>
    </source>
</evidence>
<comment type="pathway">
    <text evidence="2 9">Amino-acid biosynthesis; L-histidine biosynthesis; L-histidine from 5-phospho-alpha-D-ribose 1-diphosphate: step 7/9.</text>
</comment>
<dbReference type="Gene3D" id="3.90.1150.10">
    <property type="entry name" value="Aspartate Aminotransferase, domain 1"/>
    <property type="match status" value="1"/>
</dbReference>
<evidence type="ECO:0000313" key="13">
    <source>
        <dbReference type="Proteomes" id="UP000180175"/>
    </source>
</evidence>
<evidence type="ECO:0000259" key="10">
    <source>
        <dbReference type="Pfam" id="PF00155"/>
    </source>
</evidence>
<keyword evidence="6 9" id="KW-0663">Pyridoxal phosphate</keyword>
<evidence type="ECO:0000256" key="6">
    <source>
        <dbReference type="ARBA" id="ARBA00022898"/>
    </source>
</evidence>
<dbReference type="EMBL" id="CP063356">
    <property type="protein sequence ID" value="QOY38762.1"/>
    <property type="molecule type" value="Genomic_DNA"/>
</dbReference>
<keyword evidence="7 9" id="KW-0368">Histidine biosynthesis</keyword>
<dbReference type="UniPathway" id="UPA00031">
    <property type="reaction ID" value="UER00012"/>
</dbReference>
<dbReference type="Proteomes" id="UP000180175">
    <property type="component" value="Chromosome"/>
</dbReference>
<gene>
    <name evidence="9" type="primary">hisC</name>
    <name evidence="12" type="ORF">AWH56_024835</name>
    <name evidence="11" type="ORF">AWH56_23680</name>
</gene>
<name>A0A1S2KVM8_9BACI</name>
<sequence length="361" mass="40224">MKVKKQLIGLSPYKPGKPISEVKKQFGLNEVVKLASNENPFGCSNEAKKAISEALDNLAIYPDGYAATIRTEVANLLNVSEEQLIFGNGSDEIIQILCRALLNNETNTVCAVPSFPQYKHNAVIEGAEVREVSLIDGVHDLDGMLGQINENTRIVWVCNPNNPSGTYVSSEVFKNFLAKVPKDVLVVSDEAYYEYVVAEDYPDTTPLLAEFENLMILRTFSKAYGLASLRIGYGVGNPEFIQKIEPAREPFNTSVLAQVAASAALTDKQFLSYCKERNREGLEQFYQFCEKNNLHYYPSQGNFILMDIQKPGNDVFNYLLERGFIVRSGEALGFPTSIRVTVGSTEQNKAIIEQLEKFLNS</sequence>
<dbReference type="HAMAP" id="MF_01023">
    <property type="entry name" value="HisC_aminotrans_2"/>
    <property type="match status" value="1"/>
</dbReference>
<dbReference type="PANTHER" id="PTHR43643:SF3">
    <property type="entry name" value="HISTIDINOL-PHOSPHATE AMINOTRANSFERASE"/>
    <property type="match status" value="1"/>
</dbReference>
<dbReference type="InterPro" id="IPR015424">
    <property type="entry name" value="PyrdxlP-dep_Trfase"/>
</dbReference>
<comment type="similarity">
    <text evidence="9">Belongs to the class-II pyridoxal-phosphate-dependent aminotransferase family. Histidinol-phosphate aminotransferase subfamily.</text>
</comment>
<dbReference type="AlphaFoldDB" id="A0A1S2KVM8"/>
<dbReference type="InterPro" id="IPR004839">
    <property type="entry name" value="Aminotransferase_I/II_large"/>
</dbReference>
<evidence type="ECO:0000256" key="8">
    <source>
        <dbReference type="ARBA" id="ARBA00047481"/>
    </source>
</evidence>
<keyword evidence="13" id="KW-1185">Reference proteome</keyword>
<feature type="domain" description="Aminotransferase class I/classII large" evidence="10">
    <location>
        <begin position="30"/>
        <end position="354"/>
    </location>
</feature>
<dbReference type="PANTHER" id="PTHR43643">
    <property type="entry name" value="HISTIDINOL-PHOSPHATE AMINOTRANSFERASE 2"/>
    <property type="match status" value="1"/>
</dbReference>
<dbReference type="CDD" id="cd00609">
    <property type="entry name" value="AAT_like"/>
    <property type="match status" value="1"/>
</dbReference>
<dbReference type="InterPro" id="IPR001917">
    <property type="entry name" value="Aminotrans_II_pyridoxalP_BS"/>
</dbReference>
<feature type="modified residue" description="N6-(pyridoxal phosphate)lysine" evidence="9">
    <location>
        <position position="222"/>
    </location>
</feature>
<organism evidence="11 13">
    <name type="scientific">Anaerobacillus isosaccharinicus</name>
    <dbReference type="NCBI Taxonomy" id="1532552"/>
    <lineage>
        <taxon>Bacteria</taxon>
        <taxon>Bacillati</taxon>
        <taxon>Bacillota</taxon>
        <taxon>Bacilli</taxon>
        <taxon>Bacillales</taxon>
        <taxon>Bacillaceae</taxon>
        <taxon>Anaerobacillus</taxon>
    </lineage>
</organism>
<evidence type="ECO:0000256" key="7">
    <source>
        <dbReference type="ARBA" id="ARBA00023102"/>
    </source>
</evidence>
<comment type="cofactor">
    <cofactor evidence="1 9">
        <name>pyridoxal 5'-phosphate</name>
        <dbReference type="ChEBI" id="CHEBI:597326"/>
    </cofactor>
</comment>
<protein>
    <recommendedName>
        <fullName evidence="9">Histidinol-phosphate aminotransferase</fullName>
        <ecNumber evidence="9">2.6.1.9</ecNumber>
    </recommendedName>
    <alternativeName>
        <fullName evidence="9">Imidazole acetol-phosphate transaminase</fullName>
    </alternativeName>
</protein>
<evidence type="ECO:0000256" key="2">
    <source>
        <dbReference type="ARBA" id="ARBA00005011"/>
    </source>
</evidence>
<dbReference type="PROSITE" id="PS00599">
    <property type="entry name" value="AA_TRANSFER_CLASS_2"/>
    <property type="match status" value="1"/>
</dbReference>
<dbReference type="GO" id="GO:0000105">
    <property type="term" value="P:L-histidine biosynthetic process"/>
    <property type="evidence" value="ECO:0007669"/>
    <property type="project" value="UniProtKB-UniRule"/>
</dbReference>